<keyword evidence="2" id="KW-1185">Reference proteome</keyword>
<comment type="caution">
    <text evidence="1">The sequence shown here is derived from an EMBL/GenBank/DDBJ whole genome shotgun (WGS) entry which is preliminary data.</text>
</comment>
<evidence type="ECO:0000313" key="2">
    <source>
        <dbReference type="Proteomes" id="UP000264541"/>
    </source>
</evidence>
<dbReference type="Pfam" id="PF10730">
    <property type="entry name" value="DUF2521"/>
    <property type="match status" value="1"/>
</dbReference>
<name>A0A372LN20_9BACI</name>
<organism evidence="1 2">
    <name type="scientific">Peribacillus saganii</name>
    <dbReference type="NCBI Taxonomy" id="2303992"/>
    <lineage>
        <taxon>Bacteria</taxon>
        <taxon>Bacillati</taxon>
        <taxon>Bacillota</taxon>
        <taxon>Bacilli</taxon>
        <taxon>Bacillales</taxon>
        <taxon>Bacillaceae</taxon>
        <taxon>Peribacillus</taxon>
    </lineage>
</organism>
<dbReference type="EMBL" id="QVTE01000032">
    <property type="protein sequence ID" value="RFU68588.1"/>
    <property type="molecule type" value="Genomic_DNA"/>
</dbReference>
<protein>
    <submittedName>
        <fullName evidence="1">DUF2521 family protein</fullName>
    </submittedName>
</protein>
<sequence>MNVITTLKEKRREKQIKYERIVLRDISIGNMKKRVQEFFAEDKTFGVAFSQVLEEGCFDVAVESYLLGANFSKFGYHGEPIEAVKHRCLSEEKHLIDTLFNFILYWGKVADNDLYNESLYYRCERFVETWWKEGYENGERRYKMRLLH</sequence>
<dbReference type="InterPro" id="IPR019667">
    <property type="entry name" value="Uncharacterised_YbaK"/>
</dbReference>
<dbReference type="AlphaFoldDB" id="A0A372LN20"/>
<evidence type="ECO:0000313" key="1">
    <source>
        <dbReference type="EMBL" id="RFU68588.1"/>
    </source>
</evidence>
<dbReference type="Proteomes" id="UP000264541">
    <property type="component" value="Unassembled WGS sequence"/>
</dbReference>
<accession>A0A372LN20</accession>
<dbReference type="OrthoDB" id="2915109at2"/>
<reference evidence="1 2" key="1">
    <citation type="submission" date="2018-08" db="EMBL/GenBank/DDBJ databases">
        <title>Bacillus chawlae sp. nov., Bacillus glennii sp. nov., and Bacillus saganii sp. nov. Isolated from the Vehicle Assembly Building at Kennedy Space Center where the Viking Spacecraft were Assembled.</title>
        <authorList>
            <person name="Seuylemezian A."/>
            <person name="Vaishampayan P."/>
        </authorList>
    </citation>
    <scope>NUCLEOTIDE SEQUENCE [LARGE SCALE GENOMIC DNA]</scope>
    <source>
        <strain evidence="1 2">V47-23a</strain>
    </source>
</reference>
<proteinExistence type="predicted"/>
<gene>
    <name evidence="1" type="ORF">D0469_11545</name>
</gene>
<dbReference type="RefSeq" id="WP_117326909.1">
    <property type="nucleotide sequence ID" value="NZ_QVTE01000032.1"/>
</dbReference>